<dbReference type="AlphaFoldDB" id="A0A443S737"/>
<dbReference type="PANTHER" id="PTHR24289:SF1">
    <property type="entry name" value="STEROID 17-ALPHA-HYDROXYLASE_17,20 LYASE"/>
    <property type="match status" value="1"/>
</dbReference>
<protein>
    <submittedName>
        <fullName evidence="7">Cytochrome P450 2U1-like protein</fullName>
    </submittedName>
</protein>
<evidence type="ECO:0000313" key="8">
    <source>
        <dbReference type="Proteomes" id="UP000288716"/>
    </source>
</evidence>
<dbReference type="STRING" id="299467.A0A443S737"/>
<dbReference type="PRINTS" id="PR00463">
    <property type="entry name" value="EP450I"/>
</dbReference>
<proteinExistence type="inferred from homology"/>
<dbReference type="SUPFAM" id="SSF48264">
    <property type="entry name" value="Cytochrome P450"/>
    <property type="match status" value="1"/>
</dbReference>
<dbReference type="PANTHER" id="PTHR24289">
    <property type="entry name" value="STEROID 17-ALPHA-HYDROXYLASE/17,20 LYASE"/>
    <property type="match status" value="1"/>
</dbReference>
<dbReference type="Proteomes" id="UP000288716">
    <property type="component" value="Unassembled WGS sequence"/>
</dbReference>
<dbReference type="OrthoDB" id="6507093at2759"/>
<evidence type="ECO:0000256" key="4">
    <source>
        <dbReference type="ARBA" id="ARBA00023002"/>
    </source>
</evidence>
<keyword evidence="4" id="KW-0560">Oxidoreductase</keyword>
<dbReference type="VEuPathDB" id="VectorBase:LDEU008728"/>
<keyword evidence="2" id="KW-0349">Heme</keyword>
<reference evidence="7 8" key="1">
    <citation type="journal article" date="2018" name="Gigascience">
        <title>Genomes of trombidid mites reveal novel predicted allergens and laterally-transferred genes associated with secondary metabolism.</title>
        <authorList>
            <person name="Dong X."/>
            <person name="Chaisiri K."/>
            <person name="Xia D."/>
            <person name="Armstrong S.D."/>
            <person name="Fang Y."/>
            <person name="Donnelly M.J."/>
            <person name="Kadowaki T."/>
            <person name="McGarry J.W."/>
            <person name="Darby A.C."/>
            <person name="Makepeace B.L."/>
        </authorList>
    </citation>
    <scope>NUCLEOTIDE SEQUENCE [LARGE SCALE GENOMIC DNA]</scope>
    <source>
        <strain evidence="7">UoL-UT</strain>
    </source>
</reference>
<evidence type="ECO:0000313" key="7">
    <source>
        <dbReference type="EMBL" id="RWS23313.1"/>
    </source>
</evidence>
<keyword evidence="8" id="KW-1185">Reference proteome</keyword>
<keyword evidence="5" id="KW-0408">Iron</keyword>
<organism evidence="7 8">
    <name type="scientific">Leptotrombidium deliense</name>
    <dbReference type="NCBI Taxonomy" id="299467"/>
    <lineage>
        <taxon>Eukaryota</taxon>
        <taxon>Metazoa</taxon>
        <taxon>Ecdysozoa</taxon>
        <taxon>Arthropoda</taxon>
        <taxon>Chelicerata</taxon>
        <taxon>Arachnida</taxon>
        <taxon>Acari</taxon>
        <taxon>Acariformes</taxon>
        <taxon>Trombidiformes</taxon>
        <taxon>Prostigmata</taxon>
        <taxon>Anystina</taxon>
        <taxon>Parasitengona</taxon>
        <taxon>Trombiculoidea</taxon>
        <taxon>Trombiculidae</taxon>
        <taxon>Leptotrombidium</taxon>
    </lineage>
</organism>
<dbReference type="Pfam" id="PF00067">
    <property type="entry name" value="p450"/>
    <property type="match status" value="1"/>
</dbReference>
<evidence type="ECO:0000256" key="6">
    <source>
        <dbReference type="ARBA" id="ARBA00023033"/>
    </source>
</evidence>
<dbReference type="GO" id="GO:0016705">
    <property type="term" value="F:oxidoreductase activity, acting on paired donors, with incorporation or reduction of molecular oxygen"/>
    <property type="evidence" value="ECO:0007669"/>
    <property type="project" value="InterPro"/>
</dbReference>
<dbReference type="GO" id="GO:0004497">
    <property type="term" value="F:monooxygenase activity"/>
    <property type="evidence" value="ECO:0007669"/>
    <property type="project" value="UniProtKB-KW"/>
</dbReference>
<gene>
    <name evidence="7" type="ORF">B4U80_03871</name>
</gene>
<comment type="similarity">
    <text evidence="1">Belongs to the cytochrome P450 family.</text>
</comment>
<name>A0A443S737_9ACAR</name>
<accession>A0A443S737</accession>
<dbReference type="GO" id="GO:0020037">
    <property type="term" value="F:heme binding"/>
    <property type="evidence" value="ECO:0007669"/>
    <property type="project" value="InterPro"/>
</dbReference>
<dbReference type="InterPro" id="IPR036396">
    <property type="entry name" value="Cyt_P450_sf"/>
</dbReference>
<evidence type="ECO:0000256" key="3">
    <source>
        <dbReference type="ARBA" id="ARBA00022723"/>
    </source>
</evidence>
<comment type="caution">
    <text evidence="7">The sequence shown here is derived from an EMBL/GenBank/DDBJ whole genome shotgun (WGS) entry which is preliminary data.</text>
</comment>
<keyword evidence="6" id="KW-0503">Monooxygenase</keyword>
<dbReference type="InterPro" id="IPR001128">
    <property type="entry name" value="Cyt_P450"/>
</dbReference>
<keyword evidence="3" id="KW-0479">Metal-binding</keyword>
<dbReference type="Gene3D" id="1.10.630.10">
    <property type="entry name" value="Cytochrome P450"/>
    <property type="match status" value="1"/>
</dbReference>
<evidence type="ECO:0000256" key="5">
    <source>
        <dbReference type="ARBA" id="ARBA00023004"/>
    </source>
</evidence>
<dbReference type="EMBL" id="NCKV01006703">
    <property type="protein sequence ID" value="RWS23313.1"/>
    <property type="molecule type" value="Genomic_DNA"/>
</dbReference>
<evidence type="ECO:0000256" key="2">
    <source>
        <dbReference type="ARBA" id="ARBA00022617"/>
    </source>
</evidence>
<dbReference type="InterPro" id="IPR002401">
    <property type="entry name" value="Cyt_P450_E_grp-I"/>
</dbReference>
<evidence type="ECO:0000256" key="1">
    <source>
        <dbReference type="ARBA" id="ARBA00010617"/>
    </source>
</evidence>
<dbReference type="GO" id="GO:0005506">
    <property type="term" value="F:iron ion binding"/>
    <property type="evidence" value="ECO:0007669"/>
    <property type="project" value="InterPro"/>
</dbReference>
<sequence>MNTIPGPIGLPILGYYPFLGKYPIITLQQLTDKYGEIMKIKLLGEDYYMLSSLETVKEALVKQADNFMGRPVNDFNILSLFYGKKAFLHTELDTYKAQKKFLLPKLTSIGITKSDFEIRIHELCEDLVEELRKGQLITNLGQLLSNVVSNVLMRLLFDEKYDIDDPIYVELMHDVEILNEAFGYLNFTLVGKLFYWKCRLNFSFWKRLQRSRNRIIKFLLDHIKNRAASKEYPTQYNDLLDYCLEQSSGPNGQYFECNENNVYKAI</sequence>